<dbReference type="FunFam" id="3.40.50.150:FF:000010">
    <property type="entry name" value="Protein-L-isoaspartate O-methyltransferase"/>
    <property type="match status" value="1"/>
</dbReference>
<keyword evidence="6 8" id="KW-0808">Transferase</keyword>
<dbReference type="EMBL" id="CCXY01000055">
    <property type="protein sequence ID" value="CEG11490.1"/>
    <property type="molecule type" value="Genomic_DNA"/>
</dbReference>
<dbReference type="GO" id="GO:0005737">
    <property type="term" value="C:cytoplasm"/>
    <property type="evidence" value="ECO:0007669"/>
    <property type="project" value="UniProtKB-SubCell"/>
</dbReference>
<dbReference type="NCBIfam" id="NF001453">
    <property type="entry name" value="PRK00312.1"/>
    <property type="match status" value="1"/>
</dbReference>
<evidence type="ECO:0000256" key="7">
    <source>
        <dbReference type="ARBA" id="ARBA00022691"/>
    </source>
</evidence>
<keyword evidence="5 8" id="KW-0489">Methyltransferase</keyword>
<dbReference type="AlphaFoldDB" id="A0A098E933"/>
<name>A0A098E933_9ZZZZ</name>
<comment type="similarity">
    <text evidence="2">Belongs to the methyltransferase superfamily. L-isoaspartyl/D-aspartyl protein methyltransferase family.</text>
</comment>
<evidence type="ECO:0000256" key="2">
    <source>
        <dbReference type="ARBA" id="ARBA00005369"/>
    </source>
</evidence>
<dbReference type="EC" id="2.1.1.77" evidence="3"/>
<evidence type="ECO:0000256" key="5">
    <source>
        <dbReference type="ARBA" id="ARBA00022603"/>
    </source>
</evidence>
<evidence type="ECO:0000256" key="3">
    <source>
        <dbReference type="ARBA" id="ARBA00011890"/>
    </source>
</evidence>
<dbReference type="PANTHER" id="PTHR11579:SF0">
    <property type="entry name" value="PROTEIN-L-ISOASPARTATE(D-ASPARTATE) O-METHYLTRANSFERASE"/>
    <property type="match status" value="1"/>
</dbReference>
<proteinExistence type="inferred from homology"/>
<dbReference type="PANTHER" id="PTHR11579">
    <property type="entry name" value="PROTEIN-L-ISOASPARTATE O-METHYLTRANSFERASE"/>
    <property type="match status" value="1"/>
</dbReference>
<gene>
    <name evidence="8" type="primary">pcm</name>
    <name evidence="8" type="ORF">MSIBF_A1480010</name>
</gene>
<dbReference type="NCBIfam" id="TIGR00080">
    <property type="entry name" value="pimt"/>
    <property type="match status" value="1"/>
</dbReference>
<keyword evidence="4" id="KW-0963">Cytoplasm</keyword>
<dbReference type="Gene3D" id="3.40.50.150">
    <property type="entry name" value="Vaccinia Virus protein VP39"/>
    <property type="match status" value="1"/>
</dbReference>
<protein>
    <recommendedName>
        <fullName evidence="3">protein-L-isoaspartate(D-aspartate) O-methyltransferase</fullName>
        <ecNumber evidence="3">2.1.1.77</ecNumber>
    </recommendedName>
</protein>
<comment type="subcellular location">
    <subcellularLocation>
        <location evidence="1">Cytoplasm</location>
    </subcellularLocation>
</comment>
<evidence type="ECO:0000256" key="6">
    <source>
        <dbReference type="ARBA" id="ARBA00022679"/>
    </source>
</evidence>
<dbReference type="GO" id="GO:0032259">
    <property type="term" value="P:methylation"/>
    <property type="evidence" value="ECO:0007669"/>
    <property type="project" value="UniProtKB-KW"/>
</dbReference>
<evidence type="ECO:0000313" key="8">
    <source>
        <dbReference type="EMBL" id="CEG11490.1"/>
    </source>
</evidence>
<dbReference type="GO" id="GO:0004719">
    <property type="term" value="F:protein-L-isoaspartate (D-aspartate) O-methyltransferase activity"/>
    <property type="evidence" value="ECO:0007669"/>
    <property type="project" value="UniProtKB-EC"/>
</dbReference>
<organism evidence="8">
    <name type="scientific">groundwater metagenome</name>
    <dbReference type="NCBI Taxonomy" id="717931"/>
    <lineage>
        <taxon>unclassified sequences</taxon>
        <taxon>metagenomes</taxon>
        <taxon>ecological metagenomes</taxon>
    </lineage>
</organism>
<dbReference type="CDD" id="cd02440">
    <property type="entry name" value="AdoMet_MTases"/>
    <property type="match status" value="1"/>
</dbReference>
<keyword evidence="7" id="KW-0949">S-adenosyl-L-methionine</keyword>
<evidence type="ECO:0000256" key="1">
    <source>
        <dbReference type="ARBA" id="ARBA00004496"/>
    </source>
</evidence>
<dbReference type="InterPro" id="IPR000682">
    <property type="entry name" value="PCMT"/>
</dbReference>
<sequence>MELKFDIEGAKKRMVRHLIKYNYMKSEKVISAMLKVDRANFVPNDYMADAYFDYPIPIGFKQTISAPSIVGLMTEVLDIKEDDKILEIGCGSGYQAAILAEIAIKGKIYTIERIPEFIEITKEKLKNYNNIKILPGDGYYGYKEEAPYDKIIVTAAPVEIPGPLIEQLKTGGKMVIPVGGSYLQNLILVEKISLTKIKKTLLCECMFVPLISL</sequence>
<dbReference type="HAMAP" id="MF_00090">
    <property type="entry name" value="PIMT"/>
    <property type="match status" value="1"/>
</dbReference>
<reference evidence="8" key="1">
    <citation type="submission" date="2014-09" db="EMBL/GenBank/DDBJ databases">
        <authorList>
            <person name="Probst J Alexander"/>
        </authorList>
    </citation>
    <scope>NUCLEOTIDE SEQUENCE</scope>
</reference>
<evidence type="ECO:0000256" key="4">
    <source>
        <dbReference type="ARBA" id="ARBA00022490"/>
    </source>
</evidence>
<accession>A0A098E933</accession>
<dbReference type="PROSITE" id="PS01279">
    <property type="entry name" value="PCMT"/>
    <property type="match status" value="1"/>
</dbReference>
<dbReference type="SUPFAM" id="SSF53335">
    <property type="entry name" value="S-adenosyl-L-methionine-dependent methyltransferases"/>
    <property type="match status" value="1"/>
</dbReference>
<dbReference type="InterPro" id="IPR029063">
    <property type="entry name" value="SAM-dependent_MTases_sf"/>
</dbReference>
<dbReference type="Pfam" id="PF01135">
    <property type="entry name" value="PCMT"/>
    <property type="match status" value="1"/>
</dbReference>